<dbReference type="Gene3D" id="3.30.750.24">
    <property type="entry name" value="STAS domain"/>
    <property type="match status" value="1"/>
</dbReference>
<feature type="region of interest" description="Disordered" evidence="1">
    <location>
        <begin position="1"/>
        <end position="24"/>
    </location>
</feature>
<dbReference type="Proteomes" id="UP000460558">
    <property type="component" value="Unassembled WGS sequence"/>
</dbReference>
<reference evidence="3 4" key="1">
    <citation type="submission" date="2019-06" db="EMBL/GenBank/DDBJ databases">
        <title>Comparative genomics and metabolomics analyses of clavulanic acid producing Streptomyces species provides insight into specialized metabolism and evolution of beta-lactam biosynthetic gene clusters.</title>
        <authorList>
            <person name="Moore M.A."/>
            <person name="Cruz-Morales P."/>
            <person name="Barona Gomez F."/>
            <person name="Kapil T."/>
        </authorList>
    </citation>
    <scope>NUCLEOTIDE SEQUENCE [LARGE SCALE GENOMIC DNA]</scope>
    <source>
        <strain evidence="3 4">T-272</strain>
    </source>
</reference>
<name>A0ABW9NVQ3_9ACTN</name>
<feature type="domain" description="STAS" evidence="2">
    <location>
        <begin position="32"/>
        <end position="118"/>
    </location>
</feature>
<sequence>MENADPAGPVTPAEPAGPVTPAGPVGPVDLVGPAVLVMPPRVTFADVPPLCERLRALYGAGADDVVCDLAALTRADLATVEAVARLRLTARRAGRGVRMRNAGPELLALLTLAGLEPA</sequence>
<evidence type="ECO:0000313" key="4">
    <source>
        <dbReference type="Proteomes" id="UP000460558"/>
    </source>
</evidence>
<comment type="caution">
    <text evidence="3">The sequence shown here is derived from an EMBL/GenBank/DDBJ whole genome shotgun (WGS) entry which is preliminary data.</text>
</comment>
<dbReference type="InterPro" id="IPR058548">
    <property type="entry name" value="MlaB-like_STAS"/>
</dbReference>
<dbReference type="Pfam" id="PF13466">
    <property type="entry name" value="STAS_2"/>
    <property type="match status" value="1"/>
</dbReference>
<proteinExistence type="predicted"/>
<evidence type="ECO:0000259" key="2">
    <source>
        <dbReference type="PROSITE" id="PS50801"/>
    </source>
</evidence>
<evidence type="ECO:0000313" key="3">
    <source>
        <dbReference type="EMBL" id="MQS37381.1"/>
    </source>
</evidence>
<gene>
    <name evidence="3" type="ORF">FFZ77_17640</name>
</gene>
<dbReference type="EMBL" id="VDEQ01000196">
    <property type="protein sequence ID" value="MQS37381.1"/>
    <property type="molecule type" value="Genomic_DNA"/>
</dbReference>
<keyword evidence="4" id="KW-1185">Reference proteome</keyword>
<dbReference type="InterPro" id="IPR002645">
    <property type="entry name" value="STAS_dom"/>
</dbReference>
<organism evidence="3 4">
    <name type="scientific">Streptomyces katsurahamanus</name>
    <dbReference type="NCBI Taxonomy" id="2577098"/>
    <lineage>
        <taxon>Bacteria</taxon>
        <taxon>Bacillati</taxon>
        <taxon>Actinomycetota</taxon>
        <taxon>Actinomycetes</taxon>
        <taxon>Kitasatosporales</taxon>
        <taxon>Streptomycetaceae</taxon>
        <taxon>Streptomyces</taxon>
    </lineage>
</organism>
<dbReference type="SUPFAM" id="SSF52091">
    <property type="entry name" value="SpoIIaa-like"/>
    <property type="match status" value="1"/>
</dbReference>
<dbReference type="InterPro" id="IPR036513">
    <property type="entry name" value="STAS_dom_sf"/>
</dbReference>
<dbReference type="PROSITE" id="PS50801">
    <property type="entry name" value="STAS"/>
    <property type="match status" value="1"/>
</dbReference>
<evidence type="ECO:0000256" key="1">
    <source>
        <dbReference type="SAM" id="MobiDB-lite"/>
    </source>
</evidence>
<protein>
    <submittedName>
        <fullName evidence="3">STAS domain-containing protein</fullName>
    </submittedName>
</protein>
<accession>A0ABW9NVQ3</accession>